<gene>
    <name evidence="3" type="ORF">SAMN05216404_11547</name>
</gene>
<dbReference type="SUPFAM" id="SSF47413">
    <property type="entry name" value="lambda repressor-like DNA-binding domains"/>
    <property type="match status" value="1"/>
</dbReference>
<keyword evidence="1" id="KW-0238">DNA-binding</keyword>
<protein>
    <submittedName>
        <fullName evidence="3">Transcriptional regulator, XRE family</fullName>
    </submittedName>
</protein>
<proteinExistence type="predicted"/>
<evidence type="ECO:0000313" key="4">
    <source>
        <dbReference type="Proteomes" id="UP000183898"/>
    </source>
</evidence>
<dbReference type="InterPro" id="IPR010982">
    <property type="entry name" value="Lambda_DNA-bd_dom_sf"/>
</dbReference>
<dbReference type="Pfam" id="PF01381">
    <property type="entry name" value="HTH_3"/>
    <property type="match status" value="1"/>
</dbReference>
<dbReference type="PANTHER" id="PTHR46797:SF1">
    <property type="entry name" value="METHYLPHOSPHONATE SYNTHASE"/>
    <property type="match status" value="1"/>
</dbReference>
<feature type="domain" description="HTH cro/C1-type" evidence="2">
    <location>
        <begin position="15"/>
        <end position="69"/>
    </location>
</feature>
<reference evidence="3 4" key="1">
    <citation type="submission" date="2016-10" db="EMBL/GenBank/DDBJ databases">
        <authorList>
            <person name="de Groot N.N."/>
        </authorList>
    </citation>
    <scope>NUCLEOTIDE SEQUENCE [LARGE SCALE GENOMIC DNA]</scope>
    <source>
        <strain evidence="3 4">Nl18</strain>
    </source>
</reference>
<evidence type="ECO:0000259" key="2">
    <source>
        <dbReference type="PROSITE" id="PS50943"/>
    </source>
</evidence>
<accession>A0A1H8N6T9</accession>
<dbReference type="AlphaFoldDB" id="A0A1H8N6T9"/>
<dbReference type="PROSITE" id="PS50943">
    <property type="entry name" value="HTH_CROC1"/>
    <property type="match status" value="1"/>
</dbReference>
<name>A0A1H8N6T9_9PROT</name>
<dbReference type="Gene3D" id="1.10.260.40">
    <property type="entry name" value="lambda repressor-like DNA-binding domains"/>
    <property type="match status" value="1"/>
</dbReference>
<dbReference type="NCBIfam" id="NF010465">
    <property type="entry name" value="PRK13890.1"/>
    <property type="match status" value="1"/>
</dbReference>
<dbReference type="GO" id="GO:0003677">
    <property type="term" value="F:DNA binding"/>
    <property type="evidence" value="ECO:0007669"/>
    <property type="project" value="UniProtKB-KW"/>
</dbReference>
<dbReference type="SMART" id="SM00530">
    <property type="entry name" value="HTH_XRE"/>
    <property type="match status" value="1"/>
</dbReference>
<evidence type="ECO:0000256" key="1">
    <source>
        <dbReference type="ARBA" id="ARBA00023125"/>
    </source>
</evidence>
<dbReference type="CDD" id="cd00093">
    <property type="entry name" value="HTH_XRE"/>
    <property type="match status" value="1"/>
</dbReference>
<dbReference type="InterPro" id="IPR001387">
    <property type="entry name" value="Cro/C1-type_HTH"/>
</dbReference>
<dbReference type="Proteomes" id="UP000183898">
    <property type="component" value="Unassembled WGS sequence"/>
</dbReference>
<dbReference type="GO" id="GO:0003700">
    <property type="term" value="F:DNA-binding transcription factor activity"/>
    <property type="evidence" value="ECO:0007669"/>
    <property type="project" value="TreeGrafter"/>
</dbReference>
<dbReference type="RefSeq" id="WP_074748740.1">
    <property type="nucleotide sequence ID" value="NZ_FOCT01000015.1"/>
</dbReference>
<dbReference type="PANTHER" id="PTHR46797">
    <property type="entry name" value="HTH-TYPE TRANSCRIPTIONAL REGULATOR"/>
    <property type="match status" value="1"/>
</dbReference>
<dbReference type="GO" id="GO:0005829">
    <property type="term" value="C:cytosol"/>
    <property type="evidence" value="ECO:0007669"/>
    <property type="project" value="TreeGrafter"/>
</dbReference>
<dbReference type="EMBL" id="FOCT01000015">
    <property type="protein sequence ID" value="SEO25327.1"/>
    <property type="molecule type" value="Genomic_DNA"/>
</dbReference>
<sequence>MPISSFYHQIFFTNILRVLDERRMTQEELAERSGVSTSFISDLANGRANPSLRTMEAIAVALETPLPTLLESTDLDREALNELAGGKALQSLPQGYQRISAILTDYQAFLVEEWDEVNRKRLREQASPKKKATVR</sequence>
<organism evidence="3 4">
    <name type="scientific">Nitrosospira multiformis</name>
    <dbReference type="NCBI Taxonomy" id="1231"/>
    <lineage>
        <taxon>Bacteria</taxon>
        <taxon>Pseudomonadati</taxon>
        <taxon>Pseudomonadota</taxon>
        <taxon>Betaproteobacteria</taxon>
        <taxon>Nitrosomonadales</taxon>
        <taxon>Nitrosomonadaceae</taxon>
        <taxon>Nitrosospira</taxon>
    </lineage>
</organism>
<evidence type="ECO:0000313" key="3">
    <source>
        <dbReference type="EMBL" id="SEO25327.1"/>
    </source>
</evidence>
<dbReference type="InterPro" id="IPR050807">
    <property type="entry name" value="TransReg_Diox_bact_type"/>
</dbReference>